<evidence type="ECO:0000256" key="3">
    <source>
        <dbReference type="ARBA" id="ARBA00006940"/>
    </source>
</evidence>
<comment type="subcellular location">
    <subcellularLocation>
        <location evidence="1">Nucleus</location>
    </subcellularLocation>
</comment>
<dbReference type="OrthoDB" id="25675at2759"/>
<dbReference type="GO" id="GO:0051301">
    <property type="term" value="P:cell division"/>
    <property type="evidence" value="ECO:0007669"/>
    <property type="project" value="UniProtKB-KW"/>
</dbReference>
<accession>A0A0K9PLI4</accession>
<evidence type="ECO:0000256" key="10">
    <source>
        <dbReference type="SAM" id="MobiDB-lite"/>
    </source>
</evidence>
<organism evidence="11 12">
    <name type="scientific">Zostera marina</name>
    <name type="common">Eelgrass</name>
    <dbReference type="NCBI Taxonomy" id="29655"/>
    <lineage>
        <taxon>Eukaryota</taxon>
        <taxon>Viridiplantae</taxon>
        <taxon>Streptophyta</taxon>
        <taxon>Embryophyta</taxon>
        <taxon>Tracheophyta</taxon>
        <taxon>Spermatophyta</taxon>
        <taxon>Magnoliopsida</taxon>
        <taxon>Liliopsida</taxon>
        <taxon>Zosteraceae</taxon>
        <taxon>Zostera</taxon>
    </lineage>
</organism>
<comment type="caution">
    <text evidence="11">The sequence shown here is derived from an EMBL/GenBank/DDBJ whole genome shotgun (WGS) entry which is preliminary data.</text>
</comment>
<dbReference type="Proteomes" id="UP000036987">
    <property type="component" value="Unassembled WGS sequence"/>
</dbReference>
<keyword evidence="5" id="KW-0132">Cell division</keyword>
<keyword evidence="6" id="KW-0498">Mitosis</keyword>
<gene>
    <name evidence="11" type="ORF">ZOSMA_221G00060</name>
</gene>
<feature type="compositionally biased region" description="Basic and acidic residues" evidence="10">
    <location>
        <begin position="54"/>
        <end position="69"/>
    </location>
</feature>
<dbReference type="GO" id="GO:0070979">
    <property type="term" value="P:protein K11-linked ubiquitination"/>
    <property type="evidence" value="ECO:0000318"/>
    <property type="project" value="GO_Central"/>
</dbReference>
<reference evidence="12" key="1">
    <citation type="journal article" date="2016" name="Nature">
        <title>The genome of the seagrass Zostera marina reveals angiosperm adaptation to the sea.</title>
        <authorList>
            <person name="Olsen J.L."/>
            <person name="Rouze P."/>
            <person name="Verhelst B."/>
            <person name="Lin Y.-C."/>
            <person name="Bayer T."/>
            <person name="Collen J."/>
            <person name="Dattolo E."/>
            <person name="De Paoli E."/>
            <person name="Dittami S."/>
            <person name="Maumus F."/>
            <person name="Michel G."/>
            <person name="Kersting A."/>
            <person name="Lauritano C."/>
            <person name="Lohaus R."/>
            <person name="Toepel M."/>
            <person name="Tonon T."/>
            <person name="Vanneste K."/>
            <person name="Amirebrahimi M."/>
            <person name="Brakel J."/>
            <person name="Bostroem C."/>
            <person name="Chovatia M."/>
            <person name="Grimwood J."/>
            <person name="Jenkins J.W."/>
            <person name="Jueterbock A."/>
            <person name="Mraz A."/>
            <person name="Stam W.T."/>
            <person name="Tice H."/>
            <person name="Bornberg-Bauer E."/>
            <person name="Green P.J."/>
            <person name="Pearson G.A."/>
            <person name="Procaccini G."/>
            <person name="Duarte C.M."/>
            <person name="Schmutz J."/>
            <person name="Reusch T.B.H."/>
            <person name="Van de Peer Y."/>
        </authorList>
    </citation>
    <scope>NUCLEOTIDE SEQUENCE [LARGE SCALE GENOMIC DNA]</scope>
    <source>
        <strain evidence="12">cv. Finnish</strain>
    </source>
</reference>
<dbReference type="PANTHER" id="PTHR28672">
    <property type="entry name" value="ANAPHASE-PROMOTING COMPLEX SUBUNIT 13"/>
    <property type="match status" value="1"/>
</dbReference>
<comment type="similarity">
    <text evidence="3">Belongs to the APC13 family.</text>
</comment>
<evidence type="ECO:0000256" key="5">
    <source>
        <dbReference type="ARBA" id="ARBA00022618"/>
    </source>
</evidence>
<evidence type="ECO:0000256" key="4">
    <source>
        <dbReference type="ARBA" id="ARBA00013935"/>
    </source>
</evidence>
<evidence type="ECO:0000256" key="2">
    <source>
        <dbReference type="ARBA" id="ARBA00004906"/>
    </source>
</evidence>
<feature type="region of interest" description="Disordered" evidence="10">
    <location>
        <begin position="42"/>
        <end position="69"/>
    </location>
</feature>
<comment type="pathway">
    <text evidence="2">Protein modification; protein ubiquitination.</text>
</comment>
<evidence type="ECO:0000256" key="1">
    <source>
        <dbReference type="ARBA" id="ARBA00004123"/>
    </source>
</evidence>
<keyword evidence="9" id="KW-0131">Cell cycle</keyword>
<dbReference type="OMA" id="ALENHRH"/>
<evidence type="ECO:0000256" key="6">
    <source>
        <dbReference type="ARBA" id="ARBA00022776"/>
    </source>
</evidence>
<dbReference type="GO" id="GO:0005680">
    <property type="term" value="C:anaphase-promoting complex"/>
    <property type="evidence" value="ECO:0000318"/>
    <property type="project" value="GO_Central"/>
</dbReference>
<keyword evidence="12" id="KW-1185">Reference proteome</keyword>
<protein>
    <recommendedName>
        <fullName evidence="4">Anaphase-promoting complex subunit 13</fullName>
    </recommendedName>
</protein>
<evidence type="ECO:0000256" key="7">
    <source>
        <dbReference type="ARBA" id="ARBA00022786"/>
    </source>
</evidence>
<dbReference type="PANTHER" id="PTHR28672:SF1">
    <property type="entry name" value="ANAPHASE-PROMOTING COMPLEX SUBUNIT 13"/>
    <property type="match status" value="1"/>
</dbReference>
<proteinExistence type="inferred from homology"/>
<evidence type="ECO:0000313" key="11">
    <source>
        <dbReference type="EMBL" id="KMZ69095.1"/>
    </source>
</evidence>
<evidence type="ECO:0000256" key="9">
    <source>
        <dbReference type="ARBA" id="ARBA00023306"/>
    </source>
</evidence>
<dbReference type="STRING" id="29655.A0A0K9PLI4"/>
<keyword evidence="8" id="KW-0539">Nucleus</keyword>
<evidence type="ECO:0000313" key="12">
    <source>
        <dbReference type="Proteomes" id="UP000036987"/>
    </source>
</evidence>
<keyword evidence="7" id="KW-0833">Ubl conjugation pathway</keyword>
<sequence>MASSEQQVQLSLGILLDIVDIDWMCETLPNDDIFLPSGMVTRTEDTEETNEVNQHTDADTWRDLALDNQ</sequence>
<dbReference type="EMBL" id="LFYR01000789">
    <property type="protein sequence ID" value="KMZ69095.1"/>
    <property type="molecule type" value="Genomic_DNA"/>
</dbReference>
<dbReference type="AlphaFoldDB" id="A0A0K9PLI4"/>
<evidence type="ECO:0000256" key="8">
    <source>
        <dbReference type="ARBA" id="ARBA00023242"/>
    </source>
</evidence>
<name>A0A0K9PLI4_ZOSMR</name>
<dbReference type="InterPro" id="IPR008401">
    <property type="entry name" value="Apc13"/>
</dbReference>